<dbReference type="STRING" id="460384.SAMN05216313_10884"/>
<dbReference type="Proteomes" id="UP000198508">
    <property type="component" value="Unassembled WGS sequence"/>
</dbReference>
<dbReference type="Pfam" id="PF00392">
    <property type="entry name" value="GntR"/>
    <property type="match status" value="1"/>
</dbReference>
<dbReference type="InterPro" id="IPR011711">
    <property type="entry name" value="GntR_C"/>
</dbReference>
<dbReference type="InterPro" id="IPR000524">
    <property type="entry name" value="Tscrpt_reg_HTH_GntR"/>
</dbReference>
<organism evidence="5 6">
    <name type="scientific">Enterocloster lavalensis</name>
    <dbReference type="NCBI Taxonomy" id="460384"/>
    <lineage>
        <taxon>Bacteria</taxon>
        <taxon>Bacillati</taxon>
        <taxon>Bacillota</taxon>
        <taxon>Clostridia</taxon>
        <taxon>Lachnospirales</taxon>
        <taxon>Lachnospiraceae</taxon>
        <taxon>Enterocloster</taxon>
    </lineage>
</organism>
<dbReference type="RefSeq" id="WP_007708214.1">
    <property type="nucleotide sequence ID" value="NZ_CABJCG010000009.1"/>
</dbReference>
<keyword evidence="1" id="KW-0805">Transcription regulation</keyword>
<evidence type="ECO:0000256" key="2">
    <source>
        <dbReference type="ARBA" id="ARBA00023125"/>
    </source>
</evidence>
<dbReference type="EMBL" id="FOIM01000008">
    <property type="protein sequence ID" value="SET55177.1"/>
    <property type="molecule type" value="Genomic_DNA"/>
</dbReference>
<dbReference type="Gene3D" id="1.20.120.530">
    <property type="entry name" value="GntR ligand-binding domain-like"/>
    <property type="match status" value="1"/>
</dbReference>
<dbReference type="PANTHER" id="PTHR43537:SF5">
    <property type="entry name" value="UXU OPERON TRANSCRIPTIONAL REGULATOR"/>
    <property type="match status" value="1"/>
</dbReference>
<dbReference type="InterPro" id="IPR008920">
    <property type="entry name" value="TF_FadR/GntR_C"/>
</dbReference>
<dbReference type="CDD" id="cd07377">
    <property type="entry name" value="WHTH_GntR"/>
    <property type="match status" value="1"/>
</dbReference>
<evidence type="ECO:0000256" key="3">
    <source>
        <dbReference type="ARBA" id="ARBA00023163"/>
    </source>
</evidence>
<dbReference type="GO" id="GO:0003700">
    <property type="term" value="F:DNA-binding transcription factor activity"/>
    <property type="evidence" value="ECO:0007669"/>
    <property type="project" value="InterPro"/>
</dbReference>
<evidence type="ECO:0000256" key="1">
    <source>
        <dbReference type="ARBA" id="ARBA00023015"/>
    </source>
</evidence>
<gene>
    <name evidence="5" type="ORF">SAMN05216313_10884</name>
</gene>
<dbReference type="SMART" id="SM00895">
    <property type="entry name" value="FCD"/>
    <property type="match status" value="1"/>
</dbReference>
<protein>
    <submittedName>
        <fullName evidence="5">DNA-binding transcriptional regulator, FadR family</fullName>
    </submittedName>
</protein>
<proteinExistence type="predicted"/>
<dbReference type="PANTHER" id="PTHR43537">
    <property type="entry name" value="TRANSCRIPTIONAL REGULATOR, GNTR FAMILY"/>
    <property type="match status" value="1"/>
</dbReference>
<dbReference type="InterPro" id="IPR036388">
    <property type="entry name" value="WH-like_DNA-bd_sf"/>
</dbReference>
<keyword evidence="2 5" id="KW-0238">DNA-binding</keyword>
<dbReference type="InterPro" id="IPR036390">
    <property type="entry name" value="WH_DNA-bd_sf"/>
</dbReference>
<dbReference type="PRINTS" id="PR00035">
    <property type="entry name" value="HTHGNTR"/>
</dbReference>
<keyword evidence="6" id="KW-1185">Reference proteome</keyword>
<dbReference type="AlphaFoldDB" id="A0A1I0FCC2"/>
<dbReference type="GeneID" id="93281847"/>
<sequence length="233" mass="26837">MEKKASSNKYYETILDWFKSQIMSGELKEGDTIPSERELATRFGVSRVPVREALRILEYIGIVSNTADGMTVQKVDIQLLNPKANFATDITMETIENLFEVRIFLESAAAYYAAKRRTDEDIRLMHESIHQMLEAIDSQSKDDEAIIKASHDFHFHVIEAAKNPVLSNMYRNLYDLLEISKQYTMKPTEVSDATVMDHEAILYKIESGNADEASRYMKFHLSRAMRKLNPEEE</sequence>
<dbReference type="SUPFAM" id="SSF46785">
    <property type="entry name" value="Winged helix' DNA-binding domain"/>
    <property type="match status" value="1"/>
</dbReference>
<keyword evidence="3" id="KW-0804">Transcription</keyword>
<accession>A0A1I0FCC2</accession>
<name>A0A1I0FCC2_9FIRM</name>
<dbReference type="GO" id="GO:0003677">
    <property type="term" value="F:DNA binding"/>
    <property type="evidence" value="ECO:0007669"/>
    <property type="project" value="UniProtKB-KW"/>
</dbReference>
<dbReference type="Pfam" id="PF07729">
    <property type="entry name" value="FCD"/>
    <property type="match status" value="1"/>
</dbReference>
<feature type="domain" description="HTH gntR-type" evidence="4">
    <location>
        <begin position="8"/>
        <end position="75"/>
    </location>
</feature>
<dbReference type="PROSITE" id="PS50949">
    <property type="entry name" value="HTH_GNTR"/>
    <property type="match status" value="1"/>
</dbReference>
<evidence type="ECO:0000313" key="5">
    <source>
        <dbReference type="EMBL" id="SET55177.1"/>
    </source>
</evidence>
<evidence type="ECO:0000313" key="6">
    <source>
        <dbReference type="Proteomes" id="UP000198508"/>
    </source>
</evidence>
<evidence type="ECO:0000259" key="4">
    <source>
        <dbReference type="PROSITE" id="PS50949"/>
    </source>
</evidence>
<reference evidence="6" key="1">
    <citation type="submission" date="2016-10" db="EMBL/GenBank/DDBJ databases">
        <authorList>
            <person name="Varghese N."/>
            <person name="Submissions S."/>
        </authorList>
    </citation>
    <scope>NUCLEOTIDE SEQUENCE [LARGE SCALE GENOMIC DNA]</scope>
    <source>
        <strain evidence="6">NLAE-zl-G277</strain>
    </source>
</reference>
<dbReference type="SMART" id="SM00345">
    <property type="entry name" value="HTH_GNTR"/>
    <property type="match status" value="1"/>
</dbReference>
<dbReference type="Gene3D" id="1.10.10.10">
    <property type="entry name" value="Winged helix-like DNA-binding domain superfamily/Winged helix DNA-binding domain"/>
    <property type="match status" value="1"/>
</dbReference>
<dbReference type="SUPFAM" id="SSF48008">
    <property type="entry name" value="GntR ligand-binding domain-like"/>
    <property type="match status" value="1"/>
</dbReference>